<protein>
    <recommendedName>
        <fullName evidence="4">PIN domain-containing protein</fullName>
    </recommendedName>
</protein>
<dbReference type="EMBL" id="BOPF01000004">
    <property type="protein sequence ID" value="GIJ44652.1"/>
    <property type="molecule type" value="Genomic_DNA"/>
</dbReference>
<evidence type="ECO:0000313" key="2">
    <source>
        <dbReference type="EMBL" id="GIJ44652.1"/>
    </source>
</evidence>
<gene>
    <name evidence="2" type="ORF">Val02_15380</name>
</gene>
<sequence>MHLGGLPARVPADRAARRRPVPQRRPALHAVPDPEPPAPTAAGGWVLDVSALVAFADATTYAASVLAMAHRDGRILLVPLPALAVAAARRPDPVSERRLRDLIDGPAVVAVDGRLARGRLFERLVDRSGGDRLAALVVLLATERNWPVLTERGESLRRLRPDLLVIPS</sequence>
<comment type="caution">
    <text evidence="2">The sequence shown here is derived from an EMBL/GenBank/DDBJ whole genome shotgun (WGS) entry which is preliminary data.</text>
</comment>
<accession>A0A8J4DPP7</accession>
<evidence type="ECO:0000256" key="1">
    <source>
        <dbReference type="SAM" id="MobiDB-lite"/>
    </source>
</evidence>
<organism evidence="2 3">
    <name type="scientific">Virgisporangium aliadipatigenens</name>
    <dbReference type="NCBI Taxonomy" id="741659"/>
    <lineage>
        <taxon>Bacteria</taxon>
        <taxon>Bacillati</taxon>
        <taxon>Actinomycetota</taxon>
        <taxon>Actinomycetes</taxon>
        <taxon>Micromonosporales</taxon>
        <taxon>Micromonosporaceae</taxon>
        <taxon>Virgisporangium</taxon>
    </lineage>
</organism>
<dbReference type="AlphaFoldDB" id="A0A8J4DPP7"/>
<name>A0A8J4DPP7_9ACTN</name>
<keyword evidence="3" id="KW-1185">Reference proteome</keyword>
<dbReference type="RefSeq" id="WP_203898205.1">
    <property type="nucleotide sequence ID" value="NZ_BOPF01000004.1"/>
</dbReference>
<reference evidence="2" key="1">
    <citation type="submission" date="2021-01" db="EMBL/GenBank/DDBJ databases">
        <title>Whole genome shotgun sequence of Virgisporangium aliadipatigenens NBRC 105644.</title>
        <authorList>
            <person name="Komaki H."/>
            <person name="Tamura T."/>
        </authorList>
    </citation>
    <scope>NUCLEOTIDE SEQUENCE</scope>
    <source>
        <strain evidence="2">NBRC 105644</strain>
    </source>
</reference>
<proteinExistence type="predicted"/>
<dbReference type="Proteomes" id="UP000619260">
    <property type="component" value="Unassembled WGS sequence"/>
</dbReference>
<evidence type="ECO:0000313" key="3">
    <source>
        <dbReference type="Proteomes" id="UP000619260"/>
    </source>
</evidence>
<evidence type="ECO:0008006" key="4">
    <source>
        <dbReference type="Google" id="ProtNLM"/>
    </source>
</evidence>
<feature type="region of interest" description="Disordered" evidence="1">
    <location>
        <begin position="1"/>
        <end position="39"/>
    </location>
</feature>